<keyword evidence="3 5" id="KW-1133">Transmembrane helix</keyword>
<feature type="transmembrane region" description="Helical" evidence="5">
    <location>
        <begin position="33"/>
        <end position="54"/>
    </location>
</feature>
<evidence type="ECO:0000256" key="5">
    <source>
        <dbReference type="SAM" id="Phobius"/>
    </source>
</evidence>
<feature type="transmembrane region" description="Helical" evidence="5">
    <location>
        <begin position="109"/>
        <end position="140"/>
    </location>
</feature>
<keyword evidence="8" id="KW-1185">Reference proteome</keyword>
<dbReference type="GO" id="GO:0005262">
    <property type="term" value="F:calcium channel activity"/>
    <property type="evidence" value="ECO:0007669"/>
    <property type="project" value="TreeGrafter"/>
</dbReference>
<comment type="caution">
    <text evidence="7">The sequence shown here is derived from an EMBL/GenBank/DDBJ whole genome shotgun (WGS) entry which is preliminary data.</text>
</comment>
<keyword evidence="4 5" id="KW-0472">Membrane</keyword>
<feature type="domain" description="Sodium/calcium exchanger membrane region" evidence="6">
    <location>
        <begin position="3"/>
        <end position="141"/>
    </location>
</feature>
<evidence type="ECO:0000256" key="2">
    <source>
        <dbReference type="ARBA" id="ARBA00022692"/>
    </source>
</evidence>
<feature type="transmembrane region" description="Helical" evidence="5">
    <location>
        <begin position="161"/>
        <end position="186"/>
    </location>
</feature>
<name>A0A369TNS0_9RHOB</name>
<comment type="subcellular location">
    <subcellularLocation>
        <location evidence="1">Membrane</location>
        <topology evidence="1">Multi-pass membrane protein</topology>
    </subcellularLocation>
</comment>
<proteinExistence type="predicted"/>
<dbReference type="RefSeq" id="WP_114510453.1">
    <property type="nucleotide sequence ID" value="NZ_QPMK01000004.1"/>
</dbReference>
<evidence type="ECO:0000313" key="7">
    <source>
        <dbReference type="EMBL" id="RDD66908.1"/>
    </source>
</evidence>
<gene>
    <name evidence="7" type="ORF">DU478_08155</name>
</gene>
<sequence length="309" mass="31520">MDFLYIALGLAVLLGGGEFLVSGAVALARRLGLSPMVIGLTLVGFGTSVPELLTSLRAAFEGAPDIALGNVVGSNIANILLILGLAALLRPIPVTGAAFRYDGAWMVTAALACVGLAMWPVIGHGAGLGLLLGLVVFLWLTLRRGEDLAALPDADAPPMPVWRASGLFFGGLALTLLGAVMLVSGATGIARSFGVSEAVIGLTLVALGTSLPELVTSVLAARRGHGDVALGNILGSNIFNVLGILGATALAKPLPVAPMIAQVDVYVMLAASLALLATGLLWQRISRTAGLALLLGYAVYIGWLSRTLL</sequence>
<dbReference type="InterPro" id="IPR004837">
    <property type="entry name" value="NaCa_Exmemb"/>
</dbReference>
<dbReference type="GO" id="GO:0006874">
    <property type="term" value="P:intracellular calcium ion homeostasis"/>
    <property type="evidence" value="ECO:0007669"/>
    <property type="project" value="TreeGrafter"/>
</dbReference>
<dbReference type="GO" id="GO:0005886">
    <property type="term" value="C:plasma membrane"/>
    <property type="evidence" value="ECO:0007669"/>
    <property type="project" value="TreeGrafter"/>
</dbReference>
<dbReference type="NCBIfam" id="TIGR00367">
    <property type="entry name" value="calcium/sodium antiporter"/>
    <property type="match status" value="1"/>
</dbReference>
<feature type="transmembrane region" description="Helical" evidence="5">
    <location>
        <begin position="198"/>
        <end position="221"/>
    </location>
</feature>
<feature type="transmembrane region" description="Helical" evidence="5">
    <location>
        <begin position="263"/>
        <end position="282"/>
    </location>
</feature>
<dbReference type="EMBL" id="QPMK01000004">
    <property type="protein sequence ID" value="RDD66908.1"/>
    <property type="molecule type" value="Genomic_DNA"/>
</dbReference>
<dbReference type="GO" id="GO:0008273">
    <property type="term" value="F:calcium, potassium:sodium antiporter activity"/>
    <property type="evidence" value="ECO:0007669"/>
    <property type="project" value="TreeGrafter"/>
</dbReference>
<dbReference type="InterPro" id="IPR004481">
    <property type="entry name" value="K/Na/Ca-exchanger"/>
</dbReference>
<dbReference type="Gene3D" id="6.10.280.80">
    <property type="entry name" value="NCX, peripheral helical region"/>
    <property type="match status" value="1"/>
</dbReference>
<dbReference type="Pfam" id="PF01699">
    <property type="entry name" value="Na_Ca_ex"/>
    <property type="match status" value="2"/>
</dbReference>
<evidence type="ECO:0000259" key="6">
    <source>
        <dbReference type="Pfam" id="PF01699"/>
    </source>
</evidence>
<feature type="transmembrane region" description="Helical" evidence="5">
    <location>
        <begin position="66"/>
        <end position="89"/>
    </location>
</feature>
<dbReference type="PANTHER" id="PTHR10846">
    <property type="entry name" value="SODIUM/POTASSIUM/CALCIUM EXCHANGER"/>
    <property type="match status" value="1"/>
</dbReference>
<dbReference type="Proteomes" id="UP000253977">
    <property type="component" value="Unassembled WGS sequence"/>
</dbReference>
<accession>A0A369TNS0</accession>
<feature type="transmembrane region" description="Helical" evidence="5">
    <location>
        <begin position="289"/>
        <end position="305"/>
    </location>
</feature>
<reference evidence="7 8" key="1">
    <citation type="submission" date="2018-07" db="EMBL/GenBank/DDBJ databases">
        <title>Thalassococcus profundi sp. nov., a marine bacterium isolated from deep seawater of Okinawa Trough.</title>
        <authorList>
            <person name="Yu M."/>
        </authorList>
    </citation>
    <scope>NUCLEOTIDE SEQUENCE [LARGE SCALE GENOMIC DNA]</scope>
    <source>
        <strain evidence="7 8">WRAS1</strain>
    </source>
</reference>
<feature type="domain" description="Sodium/calcium exchanger membrane region" evidence="6">
    <location>
        <begin position="166"/>
        <end position="304"/>
    </location>
</feature>
<dbReference type="OrthoDB" id="9794225at2"/>
<dbReference type="PANTHER" id="PTHR10846:SF8">
    <property type="entry name" value="INNER MEMBRANE PROTEIN YRBG"/>
    <property type="match status" value="1"/>
</dbReference>
<dbReference type="AlphaFoldDB" id="A0A369TNS0"/>
<dbReference type="Gene3D" id="1.20.1420.30">
    <property type="entry name" value="NCX, central ion-binding region"/>
    <property type="match status" value="2"/>
</dbReference>
<dbReference type="InterPro" id="IPR044880">
    <property type="entry name" value="NCX_ion-bd_dom_sf"/>
</dbReference>
<protein>
    <submittedName>
        <fullName evidence="7">Sodium:calcium antiporter</fullName>
    </submittedName>
</protein>
<feature type="transmembrane region" description="Helical" evidence="5">
    <location>
        <begin position="228"/>
        <end position="251"/>
    </location>
</feature>
<organism evidence="7 8">
    <name type="scientific">Thalassococcus profundi</name>
    <dbReference type="NCBI Taxonomy" id="2282382"/>
    <lineage>
        <taxon>Bacteria</taxon>
        <taxon>Pseudomonadati</taxon>
        <taxon>Pseudomonadota</taxon>
        <taxon>Alphaproteobacteria</taxon>
        <taxon>Rhodobacterales</taxon>
        <taxon>Roseobacteraceae</taxon>
        <taxon>Thalassococcus</taxon>
    </lineage>
</organism>
<keyword evidence="2 5" id="KW-0812">Transmembrane</keyword>
<evidence type="ECO:0000256" key="3">
    <source>
        <dbReference type="ARBA" id="ARBA00022989"/>
    </source>
</evidence>
<evidence type="ECO:0000256" key="4">
    <source>
        <dbReference type="ARBA" id="ARBA00023136"/>
    </source>
</evidence>
<evidence type="ECO:0000256" key="1">
    <source>
        <dbReference type="ARBA" id="ARBA00004141"/>
    </source>
</evidence>
<evidence type="ECO:0000313" key="8">
    <source>
        <dbReference type="Proteomes" id="UP000253977"/>
    </source>
</evidence>